<feature type="domain" description="SpoVT-AbrB" evidence="2">
    <location>
        <begin position="6"/>
        <end position="47"/>
    </location>
</feature>
<dbReference type="InterPro" id="IPR007159">
    <property type="entry name" value="SpoVT-AbrB_dom"/>
</dbReference>
<name>A0A849I623_9HYPH</name>
<reference evidence="3 4" key="1">
    <citation type="submission" date="2020-04" db="EMBL/GenBank/DDBJ databases">
        <title>Enterovirga sp. isolate from soil.</title>
        <authorList>
            <person name="Chea S."/>
            <person name="Kim D.-U."/>
        </authorList>
    </citation>
    <scope>NUCLEOTIDE SEQUENCE [LARGE SCALE GENOMIC DNA]</scope>
    <source>
        <strain evidence="3 4">DB1703</strain>
    </source>
</reference>
<organism evidence="3 4">
    <name type="scientific">Enterovirga aerilata</name>
    <dbReference type="NCBI Taxonomy" id="2730920"/>
    <lineage>
        <taxon>Bacteria</taxon>
        <taxon>Pseudomonadati</taxon>
        <taxon>Pseudomonadota</taxon>
        <taxon>Alphaproteobacteria</taxon>
        <taxon>Hyphomicrobiales</taxon>
        <taxon>Methylobacteriaceae</taxon>
        <taxon>Enterovirga</taxon>
    </lineage>
</organism>
<proteinExistence type="predicted"/>
<evidence type="ECO:0000256" key="1">
    <source>
        <dbReference type="SAM" id="MobiDB-lite"/>
    </source>
</evidence>
<feature type="compositionally biased region" description="Basic and acidic residues" evidence="1">
    <location>
        <begin position="62"/>
        <end position="79"/>
    </location>
</feature>
<dbReference type="Pfam" id="PF04014">
    <property type="entry name" value="MazE_antitoxin"/>
    <property type="match status" value="1"/>
</dbReference>
<evidence type="ECO:0000313" key="3">
    <source>
        <dbReference type="EMBL" id="NNM74922.1"/>
    </source>
</evidence>
<dbReference type="EMBL" id="JABEPP010000007">
    <property type="protein sequence ID" value="NNM74922.1"/>
    <property type="molecule type" value="Genomic_DNA"/>
</dbReference>
<dbReference type="GO" id="GO:0003677">
    <property type="term" value="F:DNA binding"/>
    <property type="evidence" value="ECO:0007669"/>
    <property type="project" value="UniProtKB-KW"/>
</dbReference>
<protein>
    <submittedName>
        <fullName evidence="3">AbrB/MazE/SpoVT family DNA-binding domain-containing protein</fullName>
    </submittedName>
</protein>
<dbReference type="SUPFAM" id="SSF89447">
    <property type="entry name" value="AbrB/MazE/MraZ-like"/>
    <property type="match status" value="1"/>
</dbReference>
<feature type="region of interest" description="Disordered" evidence="1">
    <location>
        <begin position="57"/>
        <end position="79"/>
    </location>
</feature>
<sequence length="79" mass="8813">MPRTRVFKSGNSQAVRIPAELAYEDAAAELTISRHGDVITLYPARTGLKDAVARLRGMPKPPDVERREPIEMPEREQVG</sequence>
<dbReference type="AlphaFoldDB" id="A0A849I623"/>
<dbReference type="Gene3D" id="2.10.260.10">
    <property type="match status" value="1"/>
</dbReference>
<keyword evidence="3" id="KW-0238">DNA-binding</keyword>
<keyword evidence="4" id="KW-1185">Reference proteome</keyword>
<gene>
    <name evidence="3" type="ORF">HJG44_21400</name>
</gene>
<evidence type="ECO:0000313" key="4">
    <source>
        <dbReference type="Proteomes" id="UP000564885"/>
    </source>
</evidence>
<dbReference type="InterPro" id="IPR037914">
    <property type="entry name" value="SpoVT-AbrB_sf"/>
</dbReference>
<dbReference type="RefSeq" id="WP_171220436.1">
    <property type="nucleotide sequence ID" value="NZ_JABEPP010000007.1"/>
</dbReference>
<comment type="caution">
    <text evidence="3">The sequence shown here is derived from an EMBL/GenBank/DDBJ whole genome shotgun (WGS) entry which is preliminary data.</text>
</comment>
<accession>A0A849I623</accession>
<dbReference type="Proteomes" id="UP000564885">
    <property type="component" value="Unassembled WGS sequence"/>
</dbReference>
<evidence type="ECO:0000259" key="2">
    <source>
        <dbReference type="Pfam" id="PF04014"/>
    </source>
</evidence>